<dbReference type="SUPFAM" id="SSF55008">
    <property type="entry name" value="HMA, heavy metal-associated domain"/>
    <property type="match status" value="1"/>
</dbReference>
<reference evidence="2" key="1">
    <citation type="journal article" date="2019" name="Int. J. Syst. Evol. Microbiol.">
        <title>The Global Catalogue of Microorganisms (GCM) 10K type strain sequencing project: providing services to taxonomists for standard genome sequencing and annotation.</title>
        <authorList>
            <consortium name="The Broad Institute Genomics Platform"/>
            <consortium name="The Broad Institute Genome Sequencing Center for Infectious Disease"/>
            <person name="Wu L."/>
            <person name="Ma J."/>
        </authorList>
    </citation>
    <scope>NUCLEOTIDE SEQUENCE [LARGE SCALE GENOMIC DNA]</scope>
    <source>
        <strain evidence="2">KCTC 52368</strain>
    </source>
</reference>
<keyword evidence="2" id="KW-1185">Reference proteome</keyword>
<dbReference type="EMBL" id="JBHULB010000008">
    <property type="protein sequence ID" value="MFD2586719.1"/>
    <property type="molecule type" value="Genomic_DNA"/>
</dbReference>
<dbReference type="RefSeq" id="WP_377766299.1">
    <property type="nucleotide sequence ID" value="NZ_JBHULB010000008.1"/>
</dbReference>
<organism evidence="1 2">
    <name type="scientific">Croceitalea marina</name>
    <dbReference type="NCBI Taxonomy" id="1775166"/>
    <lineage>
        <taxon>Bacteria</taxon>
        <taxon>Pseudomonadati</taxon>
        <taxon>Bacteroidota</taxon>
        <taxon>Flavobacteriia</taxon>
        <taxon>Flavobacteriales</taxon>
        <taxon>Flavobacteriaceae</taxon>
        <taxon>Croceitalea</taxon>
    </lineage>
</organism>
<sequence length="86" mass="9870">MKTQLARVHVQNSFCLRCKALIEAKLSEIQNISNIRLYNNEPMVVFNFFKANELSDVLNTLSEIGYPEIGERIDSSCFKKPKNCLC</sequence>
<name>A0ABW5MYH3_9FLAO</name>
<gene>
    <name evidence="1" type="ORF">ACFSQJ_07235</name>
</gene>
<evidence type="ECO:0008006" key="3">
    <source>
        <dbReference type="Google" id="ProtNLM"/>
    </source>
</evidence>
<comment type="caution">
    <text evidence="1">The sequence shown here is derived from an EMBL/GenBank/DDBJ whole genome shotgun (WGS) entry which is preliminary data.</text>
</comment>
<evidence type="ECO:0000313" key="1">
    <source>
        <dbReference type="EMBL" id="MFD2586719.1"/>
    </source>
</evidence>
<accession>A0ABW5MYH3</accession>
<dbReference type="InterPro" id="IPR036163">
    <property type="entry name" value="HMA_dom_sf"/>
</dbReference>
<proteinExistence type="predicted"/>
<dbReference type="Proteomes" id="UP001597526">
    <property type="component" value="Unassembled WGS sequence"/>
</dbReference>
<protein>
    <recommendedName>
        <fullName evidence="3">HMA domain-containing protein</fullName>
    </recommendedName>
</protein>
<evidence type="ECO:0000313" key="2">
    <source>
        <dbReference type="Proteomes" id="UP001597526"/>
    </source>
</evidence>